<evidence type="ECO:0000313" key="2">
    <source>
        <dbReference type="Proteomes" id="UP000684084"/>
    </source>
</evidence>
<gene>
    <name evidence="1" type="ORF">CHRIB12_LOCUS3272</name>
</gene>
<proteinExistence type="predicted"/>
<protein>
    <submittedName>
        <fullName evidence="1">Uncharacterized protein</fullName>
    </submittedName>
</protein>
<dbReference type="EMBL" id="CAGKOT010000004">
    <property type="protein sequence ID" value="CAB5335641.1"/>
    <property type="molecule type" value="Genomic_DNA"/>
</dbReference>
<reference evidence="1" key="1">
    <citation type="submission" date="2020-05" db="EMBL/GenBank/DDBJ databases">
        <authorList>
            <person name="Rincon C."/>
            <person name="Sanders R I."/>
            <person name="Robbins C."/>
            <person name="Chaturvedi A."/>
        </authorList>
    </citation>
    <scope>NUCLEOTIDE SEQUENCE</scope>
    <source>
        <strain evidence="1">CHB12</strain>
    </source>
</reference>
<dbReference type="OrthoDB" id="9973935at2759"/>
<dbReference type="Proteomes" id="UP000684084">
    <property type="component" value="Unassembled WGS sequence"/>
</dbReference>
<dbReference type="AlphaFoldDB" id="A0A916DZY9"/>
<sequence>MFNILFCKPLQAYDEIGPIMSQLFYIEGKNDIPNVLNYTGPFGSKRELTGTDAKMRLENHSWDPLGYMQVSFLDMRTRGSIPHNDAEVEKNRKKKELRDYFHQEMVAKFGVGDISGQILDRKEQDEIIVDLEDMFTRIVHRFDSLENLLVCYFDNYYKAYFKKEDNIPNLENI</sequence>
<name>A0A916DZY9_9GLOM</name>
<evidence type="ECO:0000313" key="1">
    <source>
        <dbReference type="EMBL" id="CAB5335641.1"/>
    </source>
</evidence>
<dbReference type="VEuPathDB" id="FungiDB:RhiirFUN_004664"/>
<comment type="caution">
    <text evidence="1">The sequence shown here is derived from an EMBL/GenBank/DDBJ whole genome shotgun (WGS) entry which is preliminary data.</text>
</comment>
<accession>A0A916DZY9</accession>
<organism evidence="1 2">
    <name type="scientific">Rhizophagus irregularis</name>
    <dbReference type="NCBI Taxonomy" id="588596"/>
    <lineage>
        <taxon>Eukaryota</taxon>
        <taxon>Fungi</taxon>
        <taxon>Fungi incertae sedis</taxon>
        <taxon>Mucoromycota</taxon>
        <taxon>Glomeromycotina</taxon>
        <taxon>Glomeromycetes</taxon>
        <taxon>Glomerales</taxon>
        <taxon>Glomeraceae</taxon>
        <taxon>Rhizophagus</taxon>
    </lineage>
</organism>